<reference evidence="2 3" key="1">
    <citation type="journal article" date="2024" name="Ann. Entomol. Soc. Am.">
        <title>Genomic analyses of the southern and eastern yellowjacket wasps (Hymenoptera: Vespidae) reveal evolutionary signatures of social life.</title>
        <authorList>
            <person name="Catto M.A."/>
            <person name="Caine P.B."/>
            <person name="Orr S.E."/>
            <person name="Hunt B.G."/>
            <person name="Goodisman M.A.D."/>
        </authorList>
    </citation>
    <scope>NUCLEOTIDE SEQUENCE [LARGE SCALE GENOMIC DNA]</scope>
    <source>
        <strain evidence="2">232</strain>
        <tissue evidence="2">Head and thorax</tissue>
    </source>
</reference>
<evidence type="ECO:0000313" key="3">
    <source>
        <dbReference type="Proteomes" id="UP001607303"/>
    </source>
</evidence>
<sequence>MVKLVSTTYTFSSRPHRKINLQKLTNQERVRVLRQGCLVEVWSQVGREREVLEESFKTFEEVTTILTVVKVQQACDQSGRYNGLRQFFQVLSKKGGRCGWTSCRFQIGVASSLEGSPQSFSESGTTTRQTKYRSTLETVSLDIAAEPMDHVGYTRFLIRLYQVEPSTEHSRGPSASAKERPCEDSLHSGEAGLVLRDDQLG</sequence>
<evidence type="ECO:0000313" key="2">
    <source>
        <dbReference type="EMBL" id="KAL2728233.1"/>
    </source>
</evidence>
<accession>A0ABD2B674</accession>
<name>A0ABD2B674_VESMC</name>
<organism evidence="2 3">
    <name type="scientific">Vespula maculifrons</name>
    <name type="common">Eastern yellow jacket</name>
    <name type="synonym">Wasp</name>
    <dbReference type="NCBI Taxonomy" id="7453"/>
    <lineage>
        <taxon>Eukaryota</taxon>
        <taxon>Metazoa</taxon>
        <taxon>Ecdysozoa</taxon>
        <taxon>Arthropoda</taxon>
        <taxon>Hexapoda</taxon>
        <taxon>Insecta</taxon>
        <taxon>Pterygota</taxon>
        <taxon>Neoptera</taxon>
        <taxon>Endopterygota</taxon>
        <taxon>Hymenoptera</taxon>
        <taxon>Apocrita</taxon>
        <taxon>Aculeata</taxon>
        <taxon>Vespoidea</taxon>
        <taxon>Vespidae</taxon>
        <taxon>Vespinae</taxon>
        <taxon>Vespula</taxon>
    </lineage>
</organism>
<keyword evidence="3" id="KW-1185">Reference proteome</keyword>
<protein>
    <submittedName>
        <fullName evidence="2">Uncharacterized protein</fullName>
    </submittedName>
</protein>
<dbReference type="EMBL" id="JAYRBN010000100">
    <property type="protein sequence ID" value="KAL2728233.1"/>
    <property type="molecule type" value="Genomic_DNA"/>
</dbReference>
<evidence type="ECO:0000256" key="1">
    <source>
        <dbReference type="SAM" id="MobiDB-lite"/>
    </source>
</evidence>
<dbReference type="Proteomes" id="UP001607303">
    <property type="component" value="Unassembled WGS sequence"/>
</dbReference>
<gene>
    <name evidence="2" type="ORF">V1477_017509</name>
</gene>
<comment type="caution">
    <text evidence="2">The sequence shown here is derived from an EMBL/GenBank/DDBJ whole genome shotgun (WGS) entry which is preliminary data.</text>
</comment>
<feature type="region of interest" description="Disordered" evidence="1">
    <location>
        <begin position="167"/>
        <end position="201"/>
    </location>
</feature>
<feature type="compositionally biased region" description="Basic and acidic residues" evidence="1">
    <location>
        <begin position="167"/>
        <end position="187"/>
    </location>
</feature>
<proteinExistence type="predicted"/>
<dbReference type="AlphaFoldDB" id="A0ABD2B674"/>